<evidence type="ECO:0000313" key="1">
    <source>
        <dbReference type="EMBL" id="RTR35637.1"/>
    </source>
</evidence>
<dbReference type="Pfam" id="PF14035">
    <property type="entry name" value="YlzJ"/>
    <property type="match status" value="1"/>
</dbReference>
<dbReference type="AlphaFoldDB" id="A0A3S0RT38"/>
<evidence type="ECO:0000313" key="2">
    <source>
        <dbReference type="Proteomes" id="UP000271374"/>
    </source>
</evidence>
<sequence length="70" mass="8028">MILYTTMPLELVYPIAESEFAKRRTVNYEGISLIVEQDEDHAYRVIQVLSTNPAHFLDTRFQPGAKISLS</sequence>
<keyword evidence="2" id="KW-1185">Reference proteome</keyword>
<dbReference type="RefSeq" id="WP_126406089.1">
    <property type="nucleotide sequence ID" value="NZ_RXNT01000002.1"/>
</dbReference>
<dbReference type="InterPro" id="IPR025619">
    <property type="entry name" value="YlzJ"/>
</dbReference>
<reference evidence="1 2" key="1">
    <citation type="submission" date="2018-12" db="EMBL/GenBank/DDBJ databases">
        <title>Bacillus yapensis draft genome sequence.</title>
        <authorList>
            <person name="Yu L."/>
            <person name="Xu X."/>
            <person name="Tang X."/>
        </authorList>
    </citation>
    <scope>NUCLEOTIDE SEQUENCE [LARGE SCALE GENOMIC DNA]</scope>
    <source>
        <strain evidence="1 2">XXST-01</strain>
    </source>
</reference>
<gene>
    <name evidence="1" type="ORF">EKG37_03110</name>
</gene>
<dbReference type="OrthoDB" id="1683573at2"/>
<organism evidence="1 2">
    <name type="scientific">Bacillus yapensis</name>
    <dbReference type="NCBI Taxonomy" id="2492960"/>
    <lineage>
        <taxon>Bacteria</taxon>
        <taxon>Bacillati</taxon>
        <taxon>Bacillota</taxon>
        <taxon>Bacilli</taxon>
        <taxon>Bacillales</taxon>
        <taxon>Bacillaceae</taxon>
        <taxon>Bacillus</taxon>
    </lineage>
</organism>
<accession>A0A3S0RT38</accession>
<dbReference type="Proteomes" id="UP000271374">
    <property type="component" value="Unassembled WGS sequence"/>
</dbReference>
<name>A0A3S0RT38_9BACI</name>
<protein>
    <submittedName>
        <fullName evidence="1">Ribonuclease</fullName>
    </submittedName>
</protein>
<proteinExistence type="predicted"/>
<comment type="caution">
    <text evidence="1">The sequence shown here is derived from an EMBL/GenBank/DDBJ whole genome shotgun (WGS) entry which is preliminary data.</text>
</comment>
<dbReference type="EMBL" id="RXNT01000002">
    <property type="protein sequence ID" value="RTR35637.1"/>
    <property type="molecule type" value="Genomic_DNA"/>
</dbReference>